<keyword evidence="6" id="KW-0067">ATP-binding</keyword>
<evidence type="ECO:0000313" key="13">
    <source>
        <dbReference type="Proteomes" id="UP000235672"/>
    </source>
</evidence>
<dbReference type="CDD" id="cd18008">
    <property type="entry name" value="DEXDc_SHPRH-like"/>
    <property type="match status" value="1"/>
</dbReference>
<reference evidence="12 13" key="1">
    <citation type="submission" date="2016-05" db="EMBL/GenBank/DDBJ databases">
        <title>A degradative enzymes factory behind the ericoid mycorrhizal symbiosis.</title>
        <authorList>
            <consortium name="DOE Joint Genome Institute"/>
            <person name="Martino E."/>
            <person name="Morin E."/>
            <person name="Grelet G."/>
            <person name="Kuo A."/>
            <person name="Kohler A."/>
            <person name="Daghino S."/>
            <person name="Barry K."/>
            <person name="Choi C."/>
            <person name="Cichocki N."/>
            <person name="Clum A."/>
            <person name="Copeland A."/>
            <person name="Hainaut M."/>
            <person name="Haridas S."/>
            <person name="Labutti K."/>
            <person name="Lindquist E."/>
            <person name="Lipzen A."/>
            <person name="Khouja H.-R."/>
            <person name="Murat C."/>
            <person name="Ohm R."/>
            <person name="Olson A."/>
            <person name="Spatafora J."/>
            <person name="Veneault-Fourrey C."/>
            <person name="Henrissat B."/>
            <person name="Grigoriev I."/>
            <person name="Martin F."/>
            <person name="Perotto S."/>
        </authorList>
    </citation>
    <scope>NUCLEOTIDE SEQUENCE [LARGE SCALE GENOMIC DNA]</scope>
    <source>
        <strain evidence="12 13">UAMH 7357</strain>
    </source>
</reference>
<dbReference type="InterPro" id="IPR014001">
    <property type="entry name" value="Helicase_ATP-bd"/>
</dbReference>
<proteinExistence type="predicted"/>
<evidence type="ECO:0000259" key="10">
    <source>
        <dbReference type="PROSITE" id="PS51192"/>
    </source>
</evidence>
<accession>A0A2J6PE04</accession>
<dbReference type="InterPro" id="IPR001841">
    <property type="entry name" value="Znf_RING"/>
</dbReference>
<evidence type="ECO:0000256" key="3">
    <source>
        <dbReference type="ARBA" id="ARBA00022771"/>
    </source>
</evidence>
<dbReference type="CDD" id="cd18793">
    <property type="entry name" value="SF2_C_SNF"/>
    <property type="match status" value="1"/>
</dbReference>
<dbReference type="Gene3D" id="3.40.50.10810">
    <property type="entry name" value="Tandem AAA-ATPase domain"/>
    <property type="match status" value="1"/>
</dbReference>
<dbReference type="GO" id="GO:0016787">
    <property type="term" value="F:hydrolase activity"/>
    <property type="evidence" value="ECO:0007669"/>
    <property type="project" value="UniProtKB-KW"/>
</dbReference>
<dbReference type="EMBL" id="KZ613558">
    <property type="protein sequence ID" value="PMD12224.1"/>
    <property type="molecule type" value="Genomic_DNA"/>
</dbReference>
<dbReference type="Pfam" id="PF00176">
    <property type="entry name" value="SNF2-rel_dom"/>
    <property type="match status" value="1"/>
</dbReference>
<feature type="domain" description="Helicase ATP-binding" evidence="10">
    <location>
        <begin position="359"/>
        <end position="544"/>
    </location>
</feature>
<dbReference type="SUPFAM" id="SSF52540">
    <property type="entry name" value="P-loop containing nucleoside triphosphate hydrolases"/>
    <property type="match status" value="2"/>
</dbReference>
<dbReference type="PANTHER" id="PTHR45626">
    <property type="entry name" value="TRANSCRIPTION TERMINATION FACTOR 2-RELATED"/>
    <property type="match status" value="1"/>
</dbReference>
<dbReference type="GO" id="GO:0006281">
    <property type="term" value="P:DNA repair"/>
    <property type="evidence" value="ECO:0007669"/>
    <property type="project" value="TreeGrafter"/>
</dbReference>
<keyword evidence="1" id="KW-0479">Metal-binding</keyword>
<dbReference type="STRING" id="1745343.A0A2J6PE04"/>
<name>A0A2J6PE04_9HELO</name>
<dbReference type="PROSITE" id="PS00518">
    <property type="entry name" value="ZF_RING_1"/>
    <property type="match status" value="1"/>
</dbReference>
<dbReference type="Proteomes" id="UP000235672">
    <property type="component" value="Unassembled WGS sequence"/>
</dbReference>
<dbReference type="InterPro" id="IPR038718">
    <property type="entry name" value="SNF2-like_sf"/>
</dbReference>
<dbReference type="InterPro" id="IPR027417">
    <property type="entry name" value="P-loop_NTPase"/>
</dbReference>
<keyword evidence="3 7" id="KW-0863">Zinc-finger</keyword>
<gene>
    <name evidence="12" type="ORF">NA56DRAFT_713358</name>
</gene>
<keyword evidence="13" id="KW-1185">Reference proteome</keyword>
<keyword evidence="2" id="KW-0547">Nucleotide-binding</keyword>
<evidence type="ECO:0000313" key="12">
    <source>
        <dbReference type="EMBL" id="PMD12224.1"/>
    </source>
</evidence>
<evidence type="ECO:0000256" key="2">
    <source>
        <dbReference type="ARBA" id="ARBA00022741"/>
    </source>
</evidence>
<dbReference type="GO" id="GO:0008270">
    <property type="term" value="F:zinc ion binding"/>
    <property type="evidence" value="ECO:0007669"/>
    <property type="project" value="UniProtKB-KW"/>
</dbReference>
<dbReference type="InterPro" id="IPR017907">
    <property type="entry name" value="Znf_RING_CS"/>
</dbReference>
<dbReference type="SUPFAM" id="SSF57850">
    <property type="entry name" value="RING/U-box"/>
    <property type="match status" value="1"/>
</dbReference>
<evidence type="ECO:0000256" key="5">
    <source>
        <dbReference type="ARBA" id="ARBA00022833"/>
    </source>
</evidence>
<organism evidence="12 13">
    <name type="scientific">Hyaloscypha hepaticicola</name>
    <dbReference type="NCBI Taxonomy" id="2082293"/>
    <lineage>
        <taxon>Eukaryota</taxon>
        <taxon>Fungi</taxon>
        <taxon>Dikarya</taxon>
        <taxon>Ascomycota</taxon>
        <taxon>Pezizomycotina</taxon>
        <taxon>Leotiomycetes</taxon>
        <taxon>Helotiales</taxon>
        <taxon>Hyaloscyphaceae</taxon>
        <taxon>Hyaloscypha</taxon>
    </lineage>
</organism>
<dbReference type="GO" id="GO:0008094">
    <property type="term" value="F:ATP-dependent activity, acting on DNA"/>
    <property type="evidence" value="ECO:0007669"/>
    <property type="project" value="TreeGrafter"/>
</dbReference>
<evidence type="ECO:0000256" key="6">
    <source>
        <dbReference type="ARBA" id="ARBA00022840"/>
    </source>
</evidence>
<dbReference type="PROSITE" id="PS51194">
    <property type="entry name" value="HELICASE_CTER"/>
    <property type="match status" value="1"/>
</dbReference>
<evidence type="ECO:0000256" key="7">
    <source>
        <dbReference type="PROSITE-ProRule" id="PRU00175"/>
    </source>
</evidence>
<evidence type="ECO:0000256" key="4">
    <source>
        <dbReference type="ARBA" id="ARBA00022801"/>
    </source>
</evidence>
<evidence type="ECO:0000256" key="1">
    <source>
        <dbReference type="ARBA" id="ARBA00022723"/>
    </source>
</evidence>
<dbReference type="PROSITE" id="PS50089">
    <property type="entry name" value="ZF_RING_2"/>
    <property type="match status" value="1"/>
</dbReference>
<dbReference type="SMART" id="SM00490">
    <property type="entry name" value="HELICc"/>
    <property type="match status" value="1"/>
</dbReference>
<dbReference type="Gene3D" id="3.40.50.300">
    <property type="entry name" value="P-loop containing nucleotide triphosphate hydrolases"/>
    <property type="match status" value="1"/>
</dbReference>
<evidence type="ECO:0000256" key="8">
    <source>
        <dbReference type="SAM" id="MobiDB-lite"/>
    </source>
</evidence>
<dbReference type="InterPro" id="IPR049730">
    <property type="entry name" value="SNF2/RAD54-like_C"/>
</dbReference>
<evidence type="ECO:0000259" key="9">
    <source>
        <dbReference type="PROSITE" id="PS50089"/>
    </source>
</evidence>
<dbReference type="PANTHER" id="PTHR45626:SF52">
    <property type="entry name" value="SINGLE-STRANDED DNA-DEPENDENT ATPASE (EUROFUNG)"/>
    <property type="match status" value="1"/>
</dbReference>
<dbReference type="GO" id="GO:0005524">
    <property type="term" value="F:ATP binding"/>
    <property type="evidence" value="ECO:0007669"/>
    <property type="project" value="UniProtKB-KW"/>
</dbReference>
<dbReference type="GO" id="GO:0005634">
    <property type="term" value="C:nucleus"/>
    <property type="evidence" value="ECO:0007669"/>
    <property type="project" value="TreeGrafter"/>
</dbReference>
<dbReference type="PROSITE" id="PS51192">
    <property type="entry name" value="HELICASE_ATP_BIND_1"/>
    <property type="match status" value="1"/>
</dbReference>
<sequence length="959" mass="106788">MTTKRQHLSDDDPDLYGANKRQILDPDSPEYDSNNVSTAQYYCNHETPRAKLFSTSQVPSVANFDYEGDIDMEDSSSGASFYVSPSDNPAMIPGPVEYVAPQRQEICFGMICDVEAQLLDNPHIFDDANLVNGQGSDQNYYQLRVISRNNYFVLQSFTGIEIGALNIAISHCFQELSGTASVRYEVFVPYNALREAIQAWKQTGKRGTLPIDINVYGSRDATGVVGRVFSRARLYFQHPYHYDGSAKYDNPHYLSFLNIANPAPTIIPSGNTSVYQTERSAKCNISKVLENLDQQEYVRQADIDSRIQTPLLNHQKEGADFIMQREAGVVPSALSLWKVTQQTSTRSYYEHLITGSKRQVIPDNNLGGIISDEMGMGKSLTMLSAIVDSLAAAEYFAQSGRRDLASKGIRKPASKATLVVVPSTLVLDAWVEQVQKHIYPNTLNIHKYHGPKRVLDPLKLLDFDIVFTTYATVAAEFRRGSNVLHNINWFRIVLDEAHAIRHQSTVQFRAVSTMSSKIRWCLSGTPIQNSLNDLEALVKFLRVPLLETGSAFRNYITSPIEFGSSSGFHCLRLLLKSICLRRTNKILQLSEPITRLHQLNLAGVEDAAYANIGDTYRQEIDRAVSGRKTAEAYSGILQALLRLRLLCNHGTYEQLSQNLGSALPSDPEEALAFLQQSDDANCAYCSCDVTVIGKPNDPQSAEFTVCSHLLCSECLPQYEADLKETKVGKKAQCPLCGNVIVGGFIAANEKTGRKKAPVGRISPGSLTFFDLNGGYSTKLSALLQDVESQEEGEKSIVFSAWKKSLDLIACLLYAKAIPFATVNGSLSLPERRKVLSSFKSKPEIKTLLMTLGTGAVGLNLTIANRIHILEPQWNPSIEKQAIGRILRLGQEKQITIIRYIMNGTVEEYIVSRQLRKLQLAMVGWEQRGDDEEEQKLKELLELRSLILRNGQTAPNEPRP</sequence>
<dbReference type="Pfam" id="PF00271">
    <property type="entry name" value="Helicase_C"/>
    <property type="match status" value="1"/>
</dbReference>
<feature type="domain" description="Helicase C-terminal" evidence="11">
    <location>
        <begin position="778"/>
        <end position="940"/>
    </location>
</feature>
<dbReference type="OrthoDB" id="448448at2759"/>
<evidence type="ECO:0000259" key="11">
    <source>
        <dbReference type="PROSITE" id="PS51194"/>
    </source>
</evidence>
<dbReference type="InterPro" id="IPR000330">
    <property type="entry name" value="SNF2_N"/>
</dbReference>
<feature type="domain" description="RING-type" evidence="9">
    <location>
        <begin position="682"/>
        <end position="736"/>
    </location>
</feature>
<dbReference type="AlphaFoldDB" id="A0A2J6PE04"/>
<dbReference type="InterPro" id="IPR001650">
    <property type="entry name" value="Helicase_C-like"/>
</dbReference>
<protein>
    <submittedName>
        <fullName evidence="12">Uncharacterized protein</fullName>
    </submittedName>
</protein>
<feature type="region of interest" description="Disordered" evidence="8">
    <location>
        <begin position="1"/>
        <end position="32"/>
    </location>
</feature>
<keyword evidence="5" id="KW-0862">Zinc</keyword>
<keyword evidence="4" id="KW-0378">Hydrolase</keyword>
<dbReference type="InterPro" id="IPR050628">
    <property type="entry name" value="SNF2_RAD54_helicase_TF"/>
</dbReference>
<dbReference type="SMART" id="SM00487">
    <property type="entry name" value="DEXDc"/>
    <property type="match status" value="1"/>
</dbReference>